<evidence type="ECO:0000313" key="2">
    <source>
        <dbReference type="Proteomes" id="UP001230649"/>
    </source>
</evidence>
<proteinExistence type="predicted"/>
<dbReference type="EMBL" id="JASBWS010000058">
    <property type="protein sequence ID" value="KAJ9103601.1"/>
    <property type="molecule type" value="Genomic_DNA"/>
</dbReference>
<sequence>MTDTAAATVEHRLDETVASLSLDDVKFHPKYNVAVDGVVLISSDGVAFRVEDFYLKASREMLSLPTKGGPIGLPETSVQIRMVLDKMTDSTEGYNSVPDIVGALGLARRFQFTSIGLLFRQALLEINRDGPAILAYACRSRPIDRALAKSALSLFTDLMPMDREVFRRPPSCRKSEYASPALDNLETAFLESLGVIGAVAYSLALDECQAKSEYHWKSWDWSSVPEQFLENLDRLEK</sequence>
<organism evidence="1 2">
    <name type="scientific">Naganishia adeliensis</name>
    <dbReference type="NCBI Taxonomy" id="92952"/>
    <lineage>
        <taxon>Eukaryota</taxon>
        <taxon>Fungi</taxon>
        <taxon>Dikarya</taxon>
        <taxon>Basidiomycota</taxon>
        <taxon>Agaricomycotina</taxon>
        <taxon>Tremellomycetes</taxon>
        <taxon>Filobasidiales</taxon>
        <taxon>Filobasidiaceae</taxon>
        <taxon>Naganishia</taxon>
    </lineage>
</organism>
<evidence type="ECO:0000313" key="1">
    <source>
        <dbReference type="EMBL" id="KAJ9103601.1"/>
    </source>
</evidence>
<reference evidence="1" key="1">
    <citation type="submission" date="2023-04" db="EMBL/GenBank/DDBJ databases">
        <title>Draft Genome sequencing of Naganishia species isolated from polar environments using Oxford Nanopore Technology.</title>
        <authorList>
            <person name="Leo P."/>
            <person name="Venkateswaran K."/>
        </authorList>
    </citation>
    <scope>NUCLEOTIDE SEQUENCE</scope>
    <source>
        <strain evidence="1">MNA-CCFEE 5262</strain>
    </source>
</reference>
<protein>
    <submittedName>
        <fullName evidence="1">Uncharacterized protein</fullName>
    </submittedName>
</protein>
<accession>A0ACC2VYA4</accession>
<gene>
    <name evidence="1" type="ORF">QFC20_004757</name>
</gene>
<keyword evidence="2" id="KW-1185">Reference proteome</keyword>
<comment type="caution">
    <text evidence="1">The sequence shown here is derived from an EMBL/GenBank/DDBJ whole genome shotgun (WGS) entry which is preliminary data.</text>
</comment>
<dbReference type="Proteomes" id="UP001230649">
    <property type="component" value="Unassembled WGS sequence"/>
</dbReference>
<name>A0ACC2VYA4_9TREE</name>